<proteinExistence type="predicted"/>
<dbReference type="EMBL" id="CAJGYM010000121">
    <property type="protein sequence ID" value="CAD6198288.1"/>
    <property type="molecule type" value="Genomic_DNA"/>
</dbReference>
<feature type="transmembrane region" description="Helical" evidence="1">
    <location>
        <begin position="248"/>
        <end position="271"/>
    </location>
</feature>
<name>A0A8S1HSM5_9PELO</name>
<evidence type="ECO:0000313" key="2">
    <source>
        <dbReference type="EMBL" id="CAD6198288.1"/>
    </source>
</evidence>
<keyword evidence="1" id="KW-0812">Transmembrane</keyword>
<keyword evidence="1" id="KW-0472">Membrane</keyword>
<feature type="transmembrane region" description="Helical" evidence="1">
    <location>
        <begin position="375"/>
        <end position="398"/>
    </location>
</feature>
<accession>A0A8S1HSM5</accession>
<feature type="transmembrane region" description="Helical" evidence="1">
    <location>
        <begin position="316"/>
        <end position="335"/>
    </location>
</feature>
<feature type="transmembrane region" description="Helical" evidence="1">
    <location>
        <begin position="39"/>
        <end position="59"/>
    </location>
</feature>
<dbReference type="AlphaFoldDB" id="A0A8S1HSM5"/>
<dbReference type="InterPro" id="IPR053220">
    <property type="entry name" value="Nematode_rcpt-like_serp_H"/>
</dbReference>
<keyword evidence="1" id="KW-1133">Transmembrane helix</keyword>
<feature type="transmembrane region" description="Helical" evidence="1">
    <location>
        <begin position="12"/>
        <end position="33"/>
    </location>
</feature>
<dbReference type="Pfam" id="PF10318">
    <property type="entry name" value="7TM_GPCR_Srh"/>
    <property type="match status" value="2"/>
</dbReference>
<dbReference type="PANTHER" id="PTHR22941">
    <property type="entry name" value="SERPENTINE RECEPTOR"/>
    <property type="match status" value="1"/>
</dbReference>
<protein>
    <submittedName>
        <fullName evidence="2">Uncharacterized protein</fullName>
    </submittedName>
</protein>
<evidence type="ECO:0000256" key="1">
    <source>
        <dbReference type="SAM" id="Phobius"/>
    </source>
</evidence>
<comment type="caution">
    <text evidence="2">The sequence shown here is derived from an EMBL/GenBank/DDBJ whole genome shotgun (WGS) entry which is preliminary data.</text>
</comment>
<reference evidence="2" key="1">
    <citation type="submission" date="2020-10" db="EMBL/GenBank/DDBJ databases">
        <authorList>
            <person name="Kikuchi T."/>
        </authorList>
    </citation>
    <scope>NUCLEOTIDE SEQUENCE</scope>
    <source>
        <strain evidence="2">NKZ352</strain>
    </source>
</reference>
<gene>
    <name evidence="2" type="ORF">CAUJ_LOCUS14194</name>
</gene>
<feature type="transmembrane region" description="Helical" evidence="1">
    <location>
        <begin position="277"/>
        <end position="296"/>
    </location>
</feature>
<feature type="transmembrane region" description="Helical" evidence="1">
    <location>
        <begin position="136"/>
        <end position="159"/>
    </location>
</feature>
<organism evidence="2 3">
    <name type="scientific">Caenorhabditis auriculariae</name>
    <dbReference type="NCBI Taxonomy" id="2777116"/>
    <lineage>
        <taxon>Eukaryota</taxon>
        <taxon>Metazoa</taxon>
        <taxon>Ecdysozoa</taxon>
        <taxon>Nematoda</taxon>
        <taxon>Chromadorea</taxon>
        <taxon>Rhabditida</taxon>
        <taxon>Rhabditina</taxon>
        <taxon>Rhabditomorpha</taxon>
        <taxon>Rhabditoidea</taxon>
        <taxon>Rhabditidae</taxon>
        <taxon>Peloderinae</taxon>
        <taxon>Caenorhabditis</taxon>
    </lineage>
</organism>
<evidence type="ECO:0000313" key="3">
    <source>
        <dbReference type="Proteomes" id="UP000835052"/>
    </source>
</evidence>
<sequence length="431" mass="48306">MFALQIFVCDLMRPIIFVPVLGYGTYGVLNGVFTPFSQLQLAAALLLAVVVSTTALFEYRHHATLPPDSRLNLPTRIRVVIFIFRFFIGCGVAAGIQVLSNDQEVGRPFWVENAPCQLDKSSTDPSVTFFFTIDGVLTAVSILVTCAVIPLVEMIFYGIHSNLQIRSPSSTISSQSRRLQINFLRALFIQECAPVLIAYPEPVFYISFSCLTWVMYLDLNNLAILLIASHGVFASLAVLLVNRPYREFLLNLITIFVLQLYICDMMRPIVLFPILGYGTYAGALLLAVFVSTTALFEYRHHATLPPDSRLNFSTRFRVLSFIIRFVFAFSASAAIQNLSNDQELGRRFWVENGPCRLEKSATDPSITFFFTIDGALNAVSVLVVCVAIPLAEMIFYGIDSYLRIRSPSSTISTQSRKLQLNFLRALFIQFL</sequence>
<dbReference type="InterPro" id="IPR019422">
    <property type="entry name" value="7TM_GPCR_serpentine_rcpt_Srh"/>
</dbReference>
<feature type="transmembrane region" description="Helical" evidence="1">
    <location>
        <begin position="219"/>
        <end position="241"/>
    </location>
</feature>
<feature type="transmembrane region" description="Helical" evidence="1">
    <location>
        <begin position="79"/>
        <end position="100"/>
    </location>
</feature>
<dbReference type="PANTHER" id="PTHR22941:SF307">
    <property type="entry name" value="SERPENTINE RECEPTOR, CLASS H"/>
    <property type="match status" value="1"/>
</dbReference>
<keyword evidence="3" id="KW-1185">Reference proteome</keyword>
<dbReference type="Proteomes" id="UP000835052">
    <property type="component" value="Unassembled WGS sequence"/>
</dbReference>